<dbReference type="InterPro" id="IPR003691">
    <property type="entry name" value="FluC"/>
</dbReference>
<dbReference type="GO" id="GO:0005886">
    <property type="term" value="C:plasma membrane"/>
    <property type="evidence" value="ECO:0007669"/>
    <property type="project" value="UniProtKB-SubCell"/>
</dbReference>
<proteinExistence type="inferred from homology"/>
<comment type="subcellular location">
    <subcellularLocation>
        <location evidence="1 11">Cell membrane</location>
        <topology evidence="1 11">Multi-pass membrane protein</topology>
    </subcellularLocation>
</comment>
<evidence type="ECO:0000256" key="5">
    <source>
        <dbReference type="ARBA" id="ARBA00022989"/>
    </source>
</evidence>
<sequence length="163" mass="18504">MEFPLVTAVMLMTPVVLYKRRFFYCISHALRVAFLLEKVMNKILLLALAGAFGTLLRYWLSVAMHSLLGPGFPWGTWTVNILGCFLFGLIWIMIQERGILPAHLRIIVLVGFMGAFTTFSTYIFECSALVQDTQWLKLGLNLLGQNILGFFALYLGFILGRLF</sequence>
<comment type="caution">
    <text evidence="12">The sequence shown here is derived from an EMBL/GenBank/DDBJ whole genome shotgun (WGS) entry which is preliminary data.</text>
</comment>
<evidence type="ECO:0000313" key="12">
    <source>
        <dbReference type="EMBL" id="EFI35362.1"/>
    </source>
</evidence>
<comment type="function">
    <text evidence="11">Fluoride-specific ion channel. Important for reducing fluoride concentration in the cell, thus reducing its toxicity.</text>
</comment>
<comment type="activity regulation">
    <text evidence="11">Na(+) is not transported, but it plays an essential structural role and its presence is essential for fluoride channel function.</text>
</comment>
<dbReference type="Pfam" id="PF02537">
    <property type="entry name" value="CRCB"/>
    <property type="match status" value="1"/>
</dbReference>
<comment type="catalytic activity">
    <reaction evidence="10">
        <text>fluoride(in) = fluoride(out)</text>
        <dbReference type="Rhea" id="RHEA:76159"/>
        <dbReference type="ChEBI" id="CHEBI:17051"/>
    </reaction>
    <physiologicalReaction direction="left-to-right" evidence="10">
        <dbReference type="Rhea" id="RHEA:76160"/>
    </physiologicalReaction>
</comment>
<accession>D6SL01</accession>
<keyword evidence="7 11" id="KW-0472">Membrane</keyword>
<dbReference type="GO" id="GO:0140114">
    <property type="term" value="P:cellular detoxification of fluoride"/>
    <property type="evidence" value="ECO:0007669"/>
    <property type="project" value="UniProtKB-UniRule"/>
</dbReference>
<dbReference type="HAMAP" id="MF_00454">
    <property type="entry name" value="FluC"/>
    <property type="match status" value="1"/>
</dbReference>
<evidence type="ECO:0000256" key="6">
    <source>
        <dbReference type="ARBA" id="ARBA00023065"/>
    </source>
</evidence>
<dbReference type="PANTHER" id="PTHR28259">
    <property type="entry name" value="FLUORIDE EXPORT PROTEIN 1-RELATED"/>
    <property type="match status" value="1"/>
</dbReference>
<feature type="transmembrane region" description="Helical" evidence="11">
    <location>
        <begin position="142"/>
        <end position="160"/>
    </location>
</feature>
<dbReference type="PANTHER" id="PTHR28259:SF1">
    <property type="entry name" value="FLUORIDE EXPORT PROTEIN 1-RELATED"/>
    <property type="match status" value="1"/>
</dbReference>
<evidence type="ECO:0000256" key="10">
    <source>
        <dbReference type="ARBA" id="ARBA00035585"/>
    </source>
</evidence>
<keyword evidence="13" id="KW-1185">Reference proteome</keyword>
<evidence type="ECO:0000256" key="7">
    <source>
        <dbReference type="ARBA" id="ARBA00023136"/>
    </source>
</evidence>
<keyword evidence="8 11" id="KW-0407">Ion channel</keyword>
<evidence type="ECO:0000256" key="1">
    <source>
        <dbReference type="ARBA" id="ARBA00004651"/>
    </source>
</evidence>
<keyword evidence="4 11" id="KW-0812">Transmembrane</keyword>
<name>D6SL01_9BACT</name>
<gene>
    <name evidence="11" type="primary">fluC</name>
    <name evidence="11" type="synonym">crcB</name>
    <name evidence="12" type="ORF">Dthio_PD2777</name>
</gene>
<keyword evidence="11" id="KW-0813">Transport</keyword>
<dbReference type="EMBL" id="ACJN02000001">
    <property type="protein sequence ID" value="EFI35362.1"/>
    <property type="molecule type" value="Genomic_DNA"/>
</dbReference>
<evidence type="ECO:0000256" key="9">
    <source>
        <dbReference type="ARBA" id="ARBA00035120"/>
    </source>
</evidence>
<comment type="similarity">
    <text evidence="9 11">Belongs to the fluoride channel Fluc/FEX (TC 1.A.43) family.</text>
</comment>
<keyword evidence="6 11" id="KW-0406">Ion transport</keyword>
<feature type="binding site" evidence="11">
    <location>
        <position position="114"/>
    </location>
    <ligand>
        <name>Na(+)</name>
        <dbReference type="ChEBI" id="CHEBI:29101"/>
        <note>structural</note>
    </ligand>
</feature>
<feature type="transmembrane region" description="Helical" evidence="11">
    <location>
        <begin position="72"/>
        <end position="94"/>
    </location>
</feature>
<dbReference type="NCBIfam" id="TIGR00494">
    <property type="entry name" value="crcB"/>
    <property type="match status" value="1"/>
</dbReference>
<keyword evidence="5 11" id="KW-1133">Transmembrane helix</keyword>
<keyword evidence="3" id="KW-0997">Cell inner membrane</keyword>
<dbReference type="AlphaFoldDB" id="D6SL01"/>
<dbReference type="Proteomes" id="UP000005496">
    <property type="component" value="Unassembled WGS sequence"/>
</dbReference>
<protein>
    <recommendedName>
        <fullName evidence="11">Fluoride-specific ion channel FluC</fullName>
    </recommendedName>
</protein>
<evidence type="ECO:0000256" key="4">
    <source>
        <dbReference type="ARBA" id="ARBA00022692"/>
    </source>
</evidence>
<reference evidence="12" key="1">
    <citation type="submission" date="2010-05" db="EMBL/GenBank/DDBJ databases">
        <title>The draft genome of Desulfonatronospira thiodismutans ASO3-1.</title>
        <authorList>
            <consortium name="US DOE Joint Genome Institute (JGI-PGF)"/>
            <person name="Lucas S."/>
            <person name="Copeland A."/>
            <person name="Lapidus A."/>
            <person name="Cheng J.-F."/>
            <person name="Bruce D."/>
            <person name="Goodwin L."/>
            <person name="Pitluck S."/>
            <person name="Chertkov O."/>
            <person name="Brettin T."/>
            <person name="Detter J.C."/>
            <person name="Han C."/>
            <person name="Land M.L."/>
            <person name="Hauser L."/>
            <person name="Kyrpides N."/>
            <person name="Mikhailova N."/>
            <person name="Muyzer G."/>
            <person name="Woyke T."/>
        </authorList>
    </citation>
    <scope>NUCLEOTIDE SEQUENCE [LARGE SCALE GENOMIC DNA]</scope>
    <source>
        <strain evidence="12">ASO3-1</strain>
    </source>
</reference>
<keyword evidence="2 11" id="KW-1003">Cell membrane</keyword>
<evidence type="ECO:0000256" key="2">
    <source>
        <dbReference type="ARBA" id="ARBA00022475"/>
    </source>
</evidence>
<keyword evidence="11" id="KW-0479">Metal-binding</keyword>
<evidence type="ECO:0000256" key="8">
    <source>
        <dbReference type="ARBA" id="ARBA00023303"/>
    </source>
</evidence>
<feature type="transmembrane region" description="Helical" evidence="11">
    <location>
        <begin position="106"/>
        <end position="130"/>
    </location>
</feature>
<keyword evidence="11" id="KW-0915">Sodium</keyword>
<dbReference type="GO" id="GO:0046872">
    <property type="term" value="F:metal ion binding"/>
    <property type="evidence" value="ECO:0007669"/>
    <property type="project" value="UniProtKB-KW"/>
</dbReference>
<feature type="binding site" evidence="11">
    <location>
        <position position="117"/>
    </location>
    <ligand>
        <name>Na(+)</name>
        <dbReference type="ChEBI" id="CHEBI:29101"/>
        <note>structural</note>
    </ligand>
</feature>
<evidence type="ECO:0000256" key="11">
    <source>
        <dbReference type="HAMAP-Rule" id="MF_00454"/>
    </source>
</evidence>
<dbReference type="GO" id="GO:0062054">
    <property type="term" value="F:fluoride channel activity"/>
    <property type="evidence" value="ECO:0007669"/>
    <property type="project" value="UniProtKB-UniRule"/>
</dbReference>
<organism evidence="12 13">
    <name type="scientific">Desulfonatronospira thiodismutans ASO3-1</name>
    <dbReference type="NCBI Taxonomy" id="555779"/>
    <lineage>
        <taxon>Bacteria</taxon>
        <taxon>Pseudomonadati</taxon>
        <taxon>Thermodesulfobacteriota</taxon>
        <taxon>Desulfovibrionia</taxon>
        <taxon>Desulfovibrionales</taxon>
        <taxon>Desulfonatronovibrionaceae</taxon>
        <taxon>Desulfonatronospira</taxon>
    </lineage>
</organism>
<feature type="transmembrane region" description="Helical" evidence="11">
    <location>
        <begin position="43"/>
        <end position="60"/>
    </location>
</feature>
<evidence type="ECO:0000256" key="3">
    <source>
        <dbReference type="ARBA" id="ARBA00022519"/>
    </source>
</evidence>
<evidence type="ECO:0000313" key="13">
    <source>
        <dbReference type="Proteomes" id="UP000005496"/>
    </source>
</evidence>
<dbReference type="eggNOG" id="COG0239">
    <property type="taxonomic scope" value="Bacteria"/>
</dbReference>